<comment type="caution">
    <text evidence="1">The sequence shown here is derived from an EMBL/GenBank/DDBJ whole genome shotgun (WGS) entry which is preliminary data.</text>
</comment>
<dbReference type="EMBL" id="LBWB01000029">
    <property type="protein sequence ID" value="KKQ98991.1"/>
    <property type="molecule type" value="Genomic_DNA"/>
</dbReference>
<sequence>MDKPIIEAERVYKENKYEIIVKYKGYILRFFKQHNISFGVPENVICIKGGVYDSKSVSLKLRAKYAL</sequence>
<dbReference type="STRING" id="1618574.UT24_C0029G0003"/>
<accession>A0A0G0QBA1</accession>
<dbReference type="Proteomes" id="UP000033881">
    <property type="component" value="Unassembled WGS sequence"/>
</dbReference>
<evidence type="ECO:0000313" key="2">
    <source>
        <dbReference type="Proteomes" id="UP000033881"/>
    </source>
</evidence>
<evidence type="ECO:0000313" key="1">
    <source>
        <dbReference type="EMBL" id="KKQ98991.1"/>
    </source>
</evidence>
<reference evidence="1 2" key="1">
    <citation type="journal article" date="2015" name="Nature">
        <title>rRNA introns, odd ribosomes, and small enigmatic genomes across a large radiation of phyla.</title>
        <authorList>
            <person name="Brown C.T."/>
            <person name="Hug L.A."/>
            <person name="Thomas B.C."/>
            <person name="Sharon I."/>
            <person name="Castelle C.J."/>
            <person name="Singh A."/>
            <person name="Wilkins M.J."/>
            <person name="Williams K.H."/>
            <person name="Banfield J.F."/>
        </authorList>
    </citation>
    <scope>NUCLEOTIDE SEQUENCE [LARGE SCALE GENOMIC DNA]</scope>
</reference>
<organism evidence="1 2">
    <name type="scientific">Candidatus Woesebacteria bacterium GW2011_GWB1_39_12</name>
    <dbReference type="NCBI Taxonomy" id="1618574"/>
    <lineage>
        <taxon>Bacteria</taxon>
        <taxon>Candidatus Woeseibacteriota</taxon>
    </lineage>
</organism>
<protein>
    <submittedName>
        <fullName evidence="1">Uncharacterized protein</fullName>
    </submittedName>
</protein>
<proteinExistence type="predicted"/>
<dbReference type="AlphaFoldDB" id="A0A0G0QBA1"/>
<gene>
    <name evidence="1" type="ORF">UT24_C0029G0003</name>
</gene>
<name>A0A0G0QBA1_9BACT</name>